<proteinExistence type="inferred from homology"/>
<accession>A0A9X1SCL1</accession>
<evidence type="ECO:0000256" key="6">
    <source>
        <dbReference type="ARBA" id="ARBA00023136"/>
    </source>
</evidence>
<evidence type="ECO:0000256" key="2">
    <source>
        <dbReference type="ARBA" id="ARBA00008017"/>
    </source>
</evidence>
<dbReference type="SUPFAM" id="SSF82861">
    <property type="entry name" value="Mechanosensitive channel protein MscS (YggB), transmembrane region"/>
    <property type="match status" value="1"/>
</dbReference>
<evidence type="ECO:0000259" key="9">
    <source>
        <dbReference type="Pfam" id="PF00924"/>
    </source>
</evidence>
<dbReference type="Gene3D" id="1.10.287.1260">
    <property type="match status" value="1"/>
</dbReference>
<dbReference type="InterPro" id="IPR045276">
    <property type="entry name" value="YbiO_bact"/>
</dbReference>
<evidence type="ECO:0000259" key="10">
    <source>
        <dbReference type="Pfam" id="PF21088"/>
    </source>
</evidence>
<evidence type="ECO:0000313" key="12">
    <source>
        <dbReference type="Proteomes" id="UP001139158"/>
    </source>
</evidence>
<feature type="domain" description="Mechanosensitive ion channel MscS" evidence="9">
    <location>
        <begin position="130"/>
        <end position="191"/>
    </location>
</feature>
<dbReference type="Pfam" id="PF21088">
    <property type="entry name" value="MS_channel_1st"/>
    <property type="match status" value="1"/>
</dbReference>
<feature type="transmembrane region" description="Helical" evidence="8">
    <location>
        <begin position="20"/>
        <end position="40"/>
    </location>
</feature>
<dbReference type="InterPro" id="IPR006685">
    <property type="entry name" value="MscS_channel_2nd"/>
</dbReference>
<dbReference type="GO" id="GO:0005886">
    <property type="term" value="C:plasma membrane"/>
    <property type="evidence" value="ECO:0007669"/>
    <property type="project" value="UniProtKB-SubCell"/>
</dbReference>
<dbReference type="PANTHER" id="PTHR30460">
    <property type="entry name" value="MODERATE CONDUCTANCE MECHANOSENSITIVE CHANNEL YBIO"/>
    <property type="match status" value="1"/>
</dbReference>
<gene>
    <name evidence="11" type="ORF">LJ757_07785</name>
</gene>
<dbReference type="InterPro" id="IPR010920">
    <property type="entry name" value="LSM_dom_sf"/>
</dbReference>
<keyword evidence="12" id="KW-1185">Reference proteome</keyword>
<reference evidence="11" key="1">
    <citation type="submission" date="2021-10" db="EMBL/GenBank/DDBJ databases">
        <title>Novel species in genus Arthrobacter.</title>
        <authorList>
            <person name="Liu Y."/>
        </authorList>
    </citation>
    <scope>NUCLEOTIDE SEQUENCE</scope>
    <source>
        <strain evidence="11">Zg-Y453</strain>
    </source>
</reference>
<evidence type="ECO:0000256" key="1">
    <source>
        <dbReference type="ARBA" id="ARBA00004651"/>
    </source>
</evidence>
<dbReference type="PANTHER" id="PTHR30460:SF0">
    <property type="entry name" value="MODERATE CONDUCTANCE MECHANOSENSITIVE CHANNEL YBIO"/>
    <property type="match status" value="1"/>
</dbReference>
<evidence type="ECO:0000256" key="3">
    <source>
        <dbReference type="ARBA" id="ARBA00022475"/>
    </source>
</evidence>
<dbReference type="InterPro" id="IPR011014">
    <property type="entry name" value="MscS_channel_TM-2"/>
</dbReference>
<name>A0A9X1SCL1_9MICC</name>
<dbReference type="Pfam" id="PF00924">
    <property type="entry name" value="MS_channel_2nd"/>
    <property type="match status" value="1"/>
</dbReference>
<dbReference type="AlphaFoldDB" id="A0A9X1SCL1"/>
<dbReference type="InterPro" id="IPR023408">
    <property type="entry name" value="MscS_beta-dom_sf"/>
</dbReference>
<protein>
    <submittedName>
        <fullName evidence="11">Mechanosensitive ion channel family protein</fullName>
    </submittedName>
</protein>
<evidence type="ECO:0000313" key="11">
    <source>
        <dbReference type="EMBL" id="MCC3297702.1"/>
    </source>
</evidence>
<dbReference type="GO" id="GO:0008381">
    <property type="term" value="F:mechanosensitive monoatomic ion channel activity"/>
    <property type="evidence" value="ECO:0007669"/>
    <property type="project" value="InterPro"/>
</dbReference>
<keyword evidence="3" id="KW-1003">Cell membrane</keyword>
<organism evidence="11 12">
    <name type="scientific">Arthrobacter caoxuetaonis</name>
    <dbReference type="NCBI Taxonomy" id="2886935"/>
    <lineage>
        <taxon>Bacteria</taxon>
        <taxon>Bacillati</taxon>
        <taxon>Actinomycetota</taxon>
        <taxon>Actinomycetes</taxon>
        <taxon>Micrococcales</taxon>
        <taxon>Micrococcaceae</taxon>
        <taxon>Arthrobacter</taxon>
    </lineage>
</organism>
<dbReference type="SUPFAM" id="SSF50182">
    <property type="entry name" value="Sm-like ribonucleoproteins"/>
    <property type="match status" value="1"/>
</dbReference>
<keyword evidence="4 8" id="KW-0812">Transmembrane</keyword>
<comment type="similarity">
    <text evidence="2">Belongs to the MscS (TC 1.A.23) family.</text>
</comment>
<dbReference type="InterPro" id="IPR049142">
    <property type="entry name" value="MS_channel_1st"/>
</dbReference>
<feature type="transmembrane region" description="Helical" evidence="8">
    <location>
        <begin position="83"/>
        <end position="102"/>
    </location>
</feature>
<dbReference type="Gene3D" id="2.30.30.60">
    <property type="match status" value="1"/>
</dbReference>
<dbReference type="EMBL" id="JAJFZV010000006">
    <property type="protein sequence ID" value="MCC3297702.1"/>
    <property type="molecule type" value="Genomic_DNA"/>
</dbReference>
<feature type="compositionally biased region" description="Low complexity" evidence="7">
    <location>
        <begin position="200"/>
        <end position="213"/>
    </location>
</feature>
<evidence type="ECO:0000256" key="8">
    <source>
        <dbReference type="SAM" id="Phobius"/>
    </source>
</evidence>
<keyword evidence="5 8" id="KW-1133">Transmembrane helix</keyword>
<sequence length="223" mass="23868">MQLPATIFPAVINFDVTGLLEAGIIVIAGLIVWLVARYLISKVVARAQKGSSLVRISGMRWAQPVMRNLDHKRRAQRADTFGALLRSFITVAIWTIVIIMVLDAIGINIAPLLASVGIVGIALGFGARELIRDALAGFFITMEDQYGIGDVIEVGTTTGTVQSVGIRITRLVDDRGVIWYIRNGEFAMVGNRSQGKYKPAAGDDAGEGAAAGATENKEVKGND</sequence>
<evidence type="ECO:0000256" key="5">
    <source>
        <dbReference type="ARBA" id="ARBA00022989"/>
    </source>
</evidence>
<dbReference type="RefSeq" id="WP_227895580.1">
    <property type="nucleotide sequence ID" value="NZ_CP099466.1"/>
</dbReference>
<evidence type="ECO:0000256" key="4">
    <source>
        <dbReference type="ARBA" id="ARBA00022692"/>
    </source>
</evidence>
<comment type="subcellular location">
    <subcellularLocation>
        <location evidence="1">Cell membrane</location>
        <topology evidence="1">Multi-pass membrane protein</topology>
    </subcellularLocation>
</comment>
<feature type="domain" description="Mechanosensitive ion channel transmembrane helices 2/3" evidence="10">
    <location>
        <begin position="89"/>
        <end position="127"/>
    </location>
</feature>
<feature type="region of interest" description="Disordered" evidence="7">
    <location>
        <begin position="195"/>
        <end position="223"/>
    </location>
</feature>
<dbReference type="Proteomes" id="UP001139158">
    <property type="component" value="Unassembled WGS sequence"/>
</dbReference>
<feature type="transmembrane region" description="Helical" evidence="8">
    <location>
        <begin position="108"/>
        <end position="127"/>
    </location>
</feature>
<keyword evidence="6 8" id="KW-0472">Membrane</keyword>
<comment type="caution">
    <text evidence="11">The sequence shown here is derived from an EMBL/GenBank/DDBJ whole genome shotgun (WGS) entry which is preliminary data.</text>
</comment>
<evidence type="ECO:0000256" key="7">
    <source>
        <dbReference type="SAM" id="MobiDB-lite"/>
    </source>
</evidence>